<dbReference type="CDD" id="cd03017">
    <property type="entry name" value="PRX_BCP"/>
    <property type="match status" value="2"/>
</dbReference>
<accession>A0A024GTN0</accession>
<dbReference type="GO" id="GO:0005634">
    <property type="term" value="C:nucleus"/>
    <property type="evidence" value="ECO:0007669"/>
    <property type="project" value="UniProtKB-SubCell"/>
</dbReference>
<sequence length="367" mass="40392">MVFTRSTTSKSSSTQAQPVKPDTKKRANKDVLVDVKKKRAIEGKFRNGAPLNQIIDEEITLTNQNAQSVKFSELLKTNVVIFLYPRANTPGCTKQACGFRDQYSALQKAGFDVFGLSRDSSNVLKSWKQKQNLPYDLLSDPKSQLIKYFGSSTGSKIQRSHVIILKGGIIGDFQSKVTPAQSVERALSYATKAKHDPDDDDKHSTNSPPSPDPSGSSAAIGSTATAEFLLNNQNDESVLFQDIIRDYNVIFFMFPQANTPGCTTQAKAFNTIIDAIQKDGYRVYGVSADSPKSLKVWKDQHSFAFDLLSDPKHSLIGYFGSSVNKTSINRSHAIVLQGGEIADIQHNMKPEESAEKAFAYVKAHPVT</sequence>
<dbReference type="FunFam" id="3.40.30.10:FF:000157">
    <property type="entry name" value="DOT5p Nuclear thiol peroxidase"/>
    <property type="match status" value="1"/>
</dbReference>
<keyword evidence="5" id="KW-0049">Antioxidant</keyword>
<comment type="caution">
    <text evidence="16">The sequence shown here is derived from an EMBL/GenBank/DDBJ whole genome shotgun (WGS) entry which is preliminary data.</text>
</comment>
<dbReference type="GO" id="GO:0005737">
    <property type="term" value="C:cytoplasm"/>
    <property type="evidence" value="ECO:0007669"/>
    <property type="project" value="TreeGrafter"/>
</dbReference>
<dbReference type="PANTHER" id="PTHR42801">
    <property type="entry name" value="THIOREDOXIN-DEPENDENT PEROXIDE REDUCTASE"/>
    <property type="match status" value="1"/>
</dbReference>
<dbReference type="PANTHER" id="PTHR42801:SF23">
    <property type="entry name" value="PEROXIREDOXIN DOT5"/>
    <property type="match status" value="1"/>
</dbReference>
<dbReference type="STRING" id="65357.A0A024GTN0"/>
<proteinExistence type="inferred from homology"/>
<evidence type="ECO:0000256" key="8">
    <source>
        <dbReference type="ARBA" id="ARBA00023242"/>
    </source>
</evidence>
<evidence type="ECO:0000256" key="2">
    <source>
        <dbReference type="ARBA" id="ARBA00011245"/>
    </source>
</evidence>
<evidence type="ECO:0000256" key="6">
    <source>
        <dbReference type="ARBA" id="ARBA00023002"/>
    </source>
</evidence>
<dbReference type="Proteomes" id="UP000053237">
    <property type="component" value="Unassembled WGS sequence"/>
</dbReference>
<feature type="region of interest" description="Disordered" evidence="14">
    <location>
        <begin position="1"/>
        <end position="28"/>
    </location>
</feature>
<dbReference type="Gene3D" id="3.40.30.10">
    <property type="entry name" value="Glutaredoxin"/>
    <property type="match status" value="2"/>
</dbReference>
<evidence type="ECO:0000256" key="1">
    <source>
        <dbReference type="ARBA" id="ARBA00004123"/>
    </source>
</evidence>
<keyword evidence="17" id="KW-1185">Reference proteome</keyword>
<keyword evidence="8" id="KW-0539">Nucleus</keyword>
<protein>
    <recommendedName>
        <fullName evidence="3">thioredoxin-dependent peroxiredoxin</fullName>
        <ecNumber evidence="3">1.11.1.24</ecNumber>
    </recommendedName>
    <alternativeName>
        <fullName evidence="13">Nuclear thiol peroxidase</fullName>
    </alternativeName>
    <alternativeName>
        <fullName evidence="10">Thioredoxin peroxidase</fullName>
    </alternativeName>
</protein>
<dbReference type="EC" id="1.11.1.24" evidence="3"/>
<dbReference type="GO" id="GO:0045454">
    <property type="term" value="P:cell redox homeostasis"/>
    <property type="evidence" value="ECO:0007669"/>
    <property type="project" value="TreeGrafter"/>
</dbReference>
<evidence type="ECO:0000313" key="16">
    <source>
        <dbReference type="EMBL" id="CCI50308.1"/>
    </source>
</evidence>
<comment type="similarity">
    <text evidence="11">Belongs to the peroxiredoxin family. BCP/PrxQ subfamily.</text>
</comment>
<name>A0A024GTN0_9STRA</name>
<evidence type="ECO:0000256" key="14">
    <source>
        <dbReference type="SAM" id="MobiDB-lite"/>
    </source>
</evidence>
<dbReference type="InterPro" id="IPR000866">
    <property type="entry name" value="AhpC/TSA"/>
</dbReference>
<dbReference type="InParanoid" id="A0A024GTN0"/>
<comment type="subcellular location">
    <subcellularLocation>
        <location evidence="1">Nucleus</location>
    </subcellularLocation>
</comment>
<keyword evidence="7" id="KW-1015">Disulfide bond</keyword>
<keyword evidence="4" id="KW-0575">Peroxidase</keyword>
<dbReference type="Pfam" id="PF00578">
    <property type="entry name" value="AhpC-TSA"/>
    <property type="match status" value="2"/>
</dbReference>
<evidence type="ECO:0000256" key="13">
    <source>
        <dbReference type="ARBA" id="ARBA00077538"/>
    </source>
</evidence>
<dbReference type="AlphaFoldDB" id="A0A024GTN0"/>
<feature type="compositionally biased region" description="Low complexity" evidence="14">
    <location>
        <begin position="1"/>
        <end position="14"/>
    </location>
</feature>
<dbReference type="InterPro" id="IPR050924">
    <property type="entry name" value="Peroxiredoxin_BCP/PrxQ"/>
</dbReference>
<reference evidence="16 17" key="1">
    <citation type="submission" date="2012-05" db="EMBL/GenBank/DDBJ databases">
        <title>Recombination and specialization in a pathogen metapopulation.</title>
        <authorList>
            <person name="Gardiner A."/>
            <person name="Kemen E."/>
            <person name="Schultz-Larsen T."/>
            <person name="MacLean D."/>
            <person name="Van Oosterhout C."/>
            <person name="Jones J.D.G."/>
        </authorList>
    </citation>
    <scope>NUCLEOTIDE SEQUENCE [LARGE SCALE GENOMIC DNA]</scope>
    <source>
        <strain evidence="16 17">Ac Nc2</strain>
    </source>
</reference>
<gene>
    <name evidence="16" type="ORF">BN9_119750</name>
</gene>
<feature type="compositionally biased region" description="Basic and acidic residues" evidence="14">
    <location>
        <begin position="193"/>
        <end position="204"/>
    </location>
</feature>
<dbReference type="InterPro" id="IPR013766">
    <property type="entry name" value="Thioredoxin_domain"/>
</dbReference>
<evidence type="ECO:0000256" key="3">
    <source>
        <dbReference type="ARBA" id="ARBA00013017"/>
    </source>
</evidence>
<evidence type="ECO:0000256" key="7">
    <source>
        <dbReference type="ARBA" id="ARBA00023157"/>
    </source>
</evidence>
<dbReference type="GO" id="GO:0034599">
    <property type="term" value="P:cellular response to oxidative stress"/>
    <property type="evidence" value="ECO:0007669"/>
    <property type="project" value="UniProtKB-ARBA"/>
</dbReference>
<evidence type="ECO:0000256" key="9">
    <source>
        <dbReference type="ARBA" id="ARBA00023284"/>
    </source>
</evidence>
<keyword evidence="9" id="KW-0676">Redox-active center</keyword>
<dbReference type="PROSITE" id="PS51352">
    <property type="entry name" value="THIOREDOXIN_2"/>
    <property type="match status" value="2"/>
</dbReference>
<feature type="region of interest" description="Disordered" evidence="14">
    <location>
        <begin position="192"/>
        <end position="219"/>
    </location>
</feature>
<comment type="subunit">
    <text evidence="2">Monomer.</text>
</comment>
<feature type="domain" description="Thioredoxin" evidence="15">
    <location>
        <begin position="218"/>
        <end position="366"/>
    </location>
</feature>
<evidence type="ECO:0000256" key="12">
    <source>
        <dbReference type="ARBA" id="ARBA00049091"/>
    </source>
</evidence>
<evidence type="ECO:0000256" key="11">
    <source>
        <dbReference type="ARBA" id="ARBA00038489"/>
    </source>
</evidence>
<evidence type="ECO:0000256" key="4">
    <source>
        <dbReference type="ARBA" id="ARBA00022559"/>
    </source>
</evidence>
<organism evidence="16 17">
    <name type="scientific">Albugo candida</name>
    <dbReference type="NCBI Taxonomy" id="65357"/>
    <lineage>
        <taxon>Eukaryota</taxon>
        <taxon>Sar</taxon>
        <taxon>Stramenopiles</taxon>
        <taxon>Oomycota</taxon>
        <taxon>Peronosporomycetes</taxon>
        <taxon>Albuginales</taxon>
        <taxon>Albuginaceae</taxon>
        <taxon>Albugo</taxon>
    </lineage>
</organism>
<dbReference type="GO" id="GO:0008379">
    <property type="term" value="F:thioredoxin peroxidase activity"/>
    <property type="evidence" value="ECO:0007669"/>
    <property type="project" value="TreeGrafter"/>
</dbReference>
<evidence type="ECO:0000256" key="10">
    <source>
        <dbReference type="ARBA" id="ARBA00032824"/>
    </source>
</evidence>
<dbReference type="EMBL" id="CAIX01000448">
    <property type="protein sequence ID" value="CCI50308.1"/>
    <property type="molecule type" value="Genomic_DNA"/>
</dbReference>
<keyword evidence="6" id="KW-0560">Oxidoreductase</keyword>
<feature type="domain" description="Thioredoxin" evidence="15">
    <location>
        <begin position="50"/>
        <end position="192"/>
    </location>
</feature>
<dbReference type="SUPFAM" id="SSF52833">
    <property type="entry name" value="Thioredoxin-like"/>
    <property type="match status" value="2"/>
</dbReference>
<evidence type="ECO:0000256" key="5">
    <source>
        <dbReference type="ARBA" id="ARBA00022862"/>
    </source>
</evidence>
<evidence type="ECO:0000259" key="15">
    <source>
        <dbReference type="PROSITE" id="PS51352"/>
    </source>
</evidence>
<dbReference type="InterPro" id="IPR036249">
    <property type="entry name" value="Thioredoxin-like_sf"/>
</dbReference>
<dbReference type="OrthoDB" id="338622at2759"/>
<evidence type="ECO:0000313" key="17">
    <source>
        <dbReference type="Proteomes" id="UP000053237"/>
    </source>
</evidence>
<comment type="catalytic activity">
    <reaction evidence="12">
        <text>a hydroperoxide + [thioredoxin]-dithiol = an alcohol + [thioredoxin]-disulfide + H2O</text>
        <dbReference type="Rhea" id="RHEA:62620"/>
        <dbReference type="Rhea" id="RHEA-COMP:10698"/>
        <dbReference type="Rhea" id="RHEA-COMP:10700"/>
        <dbReference type="ChEBI" id="CHEBI:15377"/>
        <dbReference type="ChEBI" id="CHEBI:29950"/>
        <dbReference type="ChEBI" id="CHEBI:30879"/>
        <dbReference type="ChEBI" id="CHEBI:35924"/>
        <dbReference type="ChEBI" id="CHEBI:50058"/>
        <dbReference type="EC" id="1.11.1.24"/>
    </reaction>
</comment>